<keyword evidence="3" id="KW-0813">Transport</keyword>
<feature type="transmembrane region" description="Helical" evidence="8">
    <location>
        <begin position="193"/>
        <end position="212"/>
    </location>
</feature>
<dbReference type="RefSeq" id="WP_207598911.1">
    <property type="nucleotide sequence ID" value="NZ_JAFNJU010000003.1"/>
</dbReference>
<evidence type="ECO:0000256" key="5">
    <source>
        <dbReference type="ARBA" id="ARBA00022692"/>
    </source>
</evidence>
<keyword evidence="10" id="KW-1185">Reference proteome</keyword>
<evidence type="ECO:0000256" key="1">
    <source>
        <dbReference type="ARBA" id="ARBA00004651"/>
    </source>
</evidence>
<keyword evidence="6 8" id="KW-1133">Transmembrane helix</keyword>
<keyword evidence="5 8" id="KW-0812">Transmembrane</keyword>
<evidence type="ECO:0000313" key="10">
    <source>
        <dbReference type="Proteomes" id="UP000664218"/>
    </source>
</evidence>
<evidence type="ECO:0000256" key="3">
    <source>
        <dbReference type="ARBA" id="ARBA00022448"/>
    </source>
</evidence>
<feature type="transmembrane region" description="Helical" evidence="8">
    <location>
        <begin position="128"/>
        <end position="149"/>
    </location>
</feature>
<keyword evidence="7 8" id="KW-0472">Membrane</keyword>
<comment type="caution">
    <text evidence="9">The sequence shown here is derived from an EMBL/GenBank/DDBJ whole genome shotgun (WGS) entry which is preliminary data.</text>
</comment>
<evidence type="ECO:0000256" key="6">
    <source>
        <dbReference type="ARBA" id="ARBA00022989"/>
    </source>
</evidence>
<dbReference type="PANTHER" id="PTHR36838:SF1">
    <property type="entry name" value="SLR1864 PROTEIN"/>
    <property type="match status" value="1"/>
</dbReference>
<sequence>MTDNVKNTIITMMILGTLGFILKKSRVTDKRTDKFLSQLLVNFCTPAVMIYINLTNFSIATFRNSYRSILIAILTMIFMNVIAYGVSKALSLRGMEQGEFISMATFSNTIFVGLPLITGIFGERAVPYLMLYFIGNTLTFWTLGIYQLVRSSGKAFSSRNLLKIINPPIVGFAVGIALLYYNVNLPTYAMDSIYYLRILMTPLSLLFMGSVIGDLKMSSVGSPVTTVLILLLRFVLAPISCLLLLKAFNMPEDLTKVFIVCAGLPVMTNISIAVGKYGGNPSYSSFMTALTSIAFIFVMPFYFELFAFI</sequence>
<feature type="transmembrane region" description="Helical" evidence="8">
    <location>
        <begin position="257"/>
        <end position="274"/>
    </location>
</feature>
<evidence type="ECO:0000256" key="2">
    <source>
        <dbReference type="ARBA" id="ARBA00010145"/>
    </source>
</evidence>
<evidence type="ECO:0000313" key="9">
    <source>
        <dbReference type="EMBL" id="MBO1264397.1"/>
    </source>
</evidence>
<feature type="transmembrane region" description="Helical" evidence="8">
    <location>
        <begin position="6"/>
        <end position="23"/>
    </location>
</feature>
<dbReference type="Gene3D" id="1.20.1530.20">
    <property type="match status" value="1"/>
</dbReference>
<evidence type="ECO:0000256" key="8">
    <source>
        <dbReference type="SAM" id="Phobius"/>
    </source>
</evidence>
<organism evidence="9 10">
    <name type="scientific">Proteiniclasticum aestuarii</name>
    <dbReference type="NCBI Taxonomy" id="2817862"/>
    <lineage>
        <taxon>Bacteria</taxon>
        <taxon>Bacillati</taxon>
        <taxon>Bacillota</taxon>
        <taxon>Clostridia</taxon>
        <taxon>Eubacteriales</taxon>
        <taxon>Clostridiaceae</taxon>
        <taxon>Proteiniclasticum</taxon>
    </lineage>
</organism>
<feature type="transmembrane region" description="Helical" evidence="8">
    <location>
        <begin position="224"/>
        <end position="245"/>
    </location>
</feature>
<name>A0A939HAI1_9CLOT</name>
<dbReference type="GO" id="GO:0005886">
    <property type="term" value="C:plasma membrane"/>
    <property type="evidence" value="ECO:0007669"/>
    <property type="project" value="UniProtKB-SubCell"/>
</dbReference>
<dbReference type="GO" id="GO:0055085">
    <property type="term" value="P:transmembrane transport"/>
    <property type="evidence" value="ECO:0007669"/>
    <property type="project" value="InterPro"/>
</dbReference>
<dbReference type="InterPro" id="IPR004776">
    <property type="entry name" value="Mem_transp_PIN-like"/>
</dbReference>
<feature type="transmembrane region" description="Helical" evidence="8">
    <location>
        <begin position="286"/>
        <end position="303"/>
    </location>
</feature>
<comment type="similarity">
    <text evidence="2">Belongs to the auxin efflux carrier (TC 2.A.69) family.</text>
</comment>
<proteinExistence type="inferred from homology"/>
<feature type="transmembrane region" description="Helical" evidence="8">
    <location>
        <begin position="35"/>
        <end position="54"/>
    </location>
</feature>
<dbReference type="Pfam" id="PF03547">
    <property type="entry name" value="Mem_trans"/>
    <property type="match status" value="1"/>
</dbReference>
<protein>
    <submittedName>
        <fullName evidence="9">AEC family transporter</fullName>
    </submittedName>
</protein>
<reference evidence="9" key="1">
    <citation type="submission" date="2021-03" db="EMBL/GenBank/DDBJ databases">
        <title>Proteiniclasticum marinus sp. nov., isolated from tidal flat sediment.</title>
        <authorList>
            <person name="Namirimu T."/>
            <person name="Yang J.-A."/>
            <person name="Yang S.-H."/>
            <person name="Kim Y.-J."/>
            <person name="Kwon K.K."/>
        </authorList>
    </citation>
    <scope>NUCLEOTIDE SEQUENCE</scope>
    <source>
        <strain evidence="9">SCR006</strain>
    </source>
</reference>
<dbReference type="PANTHER" id="PTHR36838">
    <property type="entry name" value="AUXIN EFFLUX CARRIER FAMILY PROTEIN"/>
    <property type="match status" value="1"/>
</dbReference>
<keyword evidence="4" id="KW-1003">Cell membrane</keyword>
<feature type="transmembrane region" description="Helical" evidence="8">
    <location>
        <begin position="98"/>
        <end position="122"/>
    </location>
</feature>
<feature type="transmembrane region" description="Helical" evidence="8">
    <location>
        <begin position="66"/>
        <end position="86"/>
    </location>
</feature>
<dbReference type="Proteomes" id="UP000664218">
    <property type="component" value="Unassembled WGS sequence"/>
</dbReference>
<dbReference type="EMBL" id="JAFNJU010000003">
    <property type="protein sequence ID" value="MBO1264397.1"/>
    <property type="molecule type" value="Genomic_DNA"/>
</dbReference>
<feature type="transmembrane region" description="Helical" evidence="8">
    <location>
        <begin position="161"/>
        <end position="181"/>
    </location>
</feature>
<gene>
    <name evidence="9" type="ORF">J3A84_04995</name>
</gene>
<dbReference type="InterPro" id="IPR038770">
    <property type="entry name" value="Na+/solute_symporter_sf"/>
</dbReference>
<dbReference type="AlphaFoldDB" id="A0A939HAI1"/>
<accession>A0A939HAI1</accession>
<comment type="subcellular location">
    <subcellularLocation>
        <location evidence="1">Cell membrane</location>
        <topology evidence="1">Multi-pass membrane protein</topology>
    </subcellularLocation>
</comment>
<evidence type="ECO:0000256" key="4">
    <source>
        <dbReference type="ARBA" id="ARBA00022475"/>
    </source>
</evidence>
<evidence type="ECO:0000256" key="7">
    <source>
        <dbReference type="ARBA" id="ARBA00023136"/>
    </source>
</evidence>